<dbReference type="SUPFAM" id="SSF53335">
    <property type="entry name" value="S-adenosyl-L-methionine-dependent methyltransferases"/>
    <property type="match status" value="1"/>
</dbReference>
<gene>
    <name evidence="7" type="ORF">CWE14_03385</name>
</gene>
<evidence type="ECO:0000313" key="8">
    <source>
        <dbReference type="Proteomes" id="UP000287823"/>
    </source>
</evidence>
<dbReference type="PANTHER" id="PTHR43667:SF2">
    <property type="entry name" value="FATTY ACID C-METHYL TRANSFERASE"/>
    <property type="match status" value="1"/>
</dbReference>
<proteinExistence type="inferred from homology"/>
<evidence type="ECO:0000256" key="1">
    <source>
        <dbReference type="ARBA" id="ARBA00010815"/>
    </source>
</evidence>
<dbReference type="GO" id="GO:0008168">
    <property type="term" value="F:methyltransferase activity"/>
    <property type="evidence" value="ECO:0007669"/>
    <property type="project" value="UniProtKB-KW"/>
</dbReference>
<evidence type="ECO:0000313" key="7">
    <source>
        <dbReference type="EMBL" id="RUO35052.1"/>
    </source>
</evidence>
<dbReference type="Proteomes" id="UP000287823">
    <property type="component" value="Unassembled WGS sequence"/>
</dbReference>
<comment type="similarity">
    <text evidence="1">Belongs to the CFA/CMAS family.</text>
</comment>
<dbReference type="GO" id="GO:0032259">
    <property type="term" value="P:methylation"/>
    <property type="evidence" value="ECO:0007669"/>
    <property type="project" value="UniProtKB-KW"/>
</dbReference>
<dbReference type="InterPro" id="IPR050723">
    <property type="entry name" value="CFA/CMAS"/>
</dbReference>
<dbReference type="RefSeq" id="WP_126798067.1">
    <property type="nucleotide sequence ID" value="NZ_PIPO01000001.1"/>
</dbReference>
<evidence type="ECO:0000256" key="2">
    <source>
        <dbReference type="ARBA" id="ARBA00022603"/>
    </source>
</evidence>
<dbReference type="InterPro" id="IPR003333">
    <property type="entry name" value="CMAS"/>
</dbReference>
<dbReference type="EMBL" id="PIPO01000001">
    <property type="protein sequence ID" value="RUO35052.1"/>
    <property type="molecule type" value="Genomic_DNA"/>
</dbReference>
<evidence type="ECO:0000256" key="4">
    <source>
        <dbReference type="ARBA" id="ARBA00022691"/>
    </source>
</evidence>
<dbReference type="Pfam" id="PF02353">
    <property type="entry name" value="CMAS"/>
    <property type="match status" value="1"/>
</dbReference>
<feature type="active site" evidence="6">
    <location>
        <position position="390"/>
    </location>
</feature>
<dbReference type="CDD" id="cd02440">
    <property type="entry name" value="AdoMet_MTases"/>
    <property type="match status" value="1"/>
</dbReference>
<keyword evidence="3 7" id="KW-0808">Transferase</keyword>
<dbReference type="InterPro" id="IPR029063">
    <property type="entry name" value="SAM-dependent_MTases_sf"/>
</dbReference>
<evidence type="ECO:0000256" key="5">
    <source>
        <dbReference type="ARBA" id="ARBA00023098"/>
    </source>
</evidence>
<protein>
    <submittedName>
        <fullName evidence="7">SAM-dependent methyltransferase</fullName>
    </submittedName>
</protein>
<accession>A0A432WMK7</accession>
<dbReference type="AlphaFoldDB" id="A0A432WMK7"/>
<keyword evidence="8" id="KW-1185">Reference proteome</keyword>
<evidence type="ECO:0000256" key="6">
    <source>
        <dbReference type="PIRSR" id="PIRSR003085-1"/>
    </source>
</evidence>
<dbReference type="Gene3D" id="3.40.50.150">
    <property type="entry name" value="Vaccinia Virus protein VP39"/>
    <property type="match status" value="1"/>
</dbReference>
<dbReference type="GO" id="GO:0008610">
    <property type="term" value="P:lipid biosynthetic process"/>
    <property type="evidence" value="ECO:0007669"/>
    <property type="project" value="InterPro"/>
</dbReference>
<dbReference type="PIRSF" id="PIRSF003085">
    <property type="entry name" value="CMAS"/>
    <property type="match status" value="1"/>
</dbReference>
<evidence type="ECO:0000256" key="3">
    <source>
        <dbReference type="ARBA" id="ARBA00022679"/>
    </source>
</evidence>
<reference evidence="7 8" key="1">
    <citation type="journal article" date="2011" name="Front. Microbiol.">
        <title>Genomic signatures of strain selection and enhancement in Bacillus atrophaeus var. globigii, a historical biowarfare simulant.</title>
        <authorList>
            <person name="Gibbons H.S."/>
            <person name="Broomall S.M."/>
            <person name="McNew L.A."/>
            <person name="Daligault H."/>
            <person name="Chapman C."/>
            <person name="Bruce D."/>
            <person name="Karavis M."/>
            <person name="Krepps M."/>
            <person name="McGregor P.A."/>
            <person name="Hong C."/>
            <person name="Park K.H."/>
            <person name="Akmal A."/>
            <person name="Feldman A."/>
            <person name="Lin J.S."/>
            <person name="Chang W.E."/>
            <person name="Higgs B.W."/>
            <person name="Demirev P."/>
            <person name="Lindquist J."/>
            <person name="Liem A."/>
            <person name="Fochler E."/>
            <person name="Read T.D."/>
            <person name="Tapia R."/>
            <person name="Johnson S."/>
            <person name="Bishop-Lilly K.A."/>
            <person name="Detter C."/>
            <person name="Han C."/>
            <person name="Sozhamannan S."/>
            <person name="Rosenzweig C.N."/>
            <person name="Skowronski E.W."/>
        </authorList>
    </citation>
    <scope>NUCLEOTIDE SEQUENCE [LARGE SCALE GENOMIC DNA]</scope>
    <source>
        <strain evidence="7 8">Y4G10-17</strain>
    </source>
</reference>
<keyword evidence="5" id="KW-0443">Lipid metabolism</keyword>
<name>A0A432WMK7_9GAMM</name>
<organism evidence="7 8">
    <name type="scientific">Aliidiomarina soli</name>
    <dbReference type="NCBI Taxonomy" id="1928574"/>
    <lineage>
        <taxon>Bacteria</taxon>
        <taxon>Pseudomonadati</taxon>
        <taxon>Pseudomonadota</taxon>
        <taxon>Gammaproteobacteria</taxon>
        <taxon>Alteromonadales</taxon>
        <taxon>Idiomarinaceae</taxon>
        <taxon>Aliidiomarina</taxon>
    </lineage>
</organism>
<comment type="caution">
    <text evidence="7">The sequence shown here is derived from an EMBL/GenBank/DDBJ whole genome shotgun (WGS) entry which is preliminary data.</text>
</comment>
<keyword evidence="4" id="KW-0949">S-adenosyl-L-methionine</keyword>
<sequence length="422" mass="48064">MAEQQRAIGAPLEARGIEKWSREIALRAFARLKYGHLILTEQGHVVGEFGNKQDPLHARIDVQSARMYRRFLLNGDIGAGESYIDGDWQTPDLVAVIRIFARNLDAMDEIASRFGWLTWPLQKLAFMSRRNSKRKAKENILSHYDLGNELYSRFLDPQMQYSSAVYPDQDTSLAEAQSYKLKRLCDMLDLQPGDHLLEIGTGWGGLAVYAAKHYGCKVTSTTISDAQLAYAQTRVSAEGLDQQVTLLNQDYRDLEGTFDKLVSVEMIEAVGQQYLAGFFRKCSQLLKPSGRMVLQAITIADQRAERYNRDVDFIQQHVFPGGYLPSVELIGRLTRKKTDMVIRQLDDIGLDYAQTLSDWRQAFNQHANELSELGYDERFTRFWNYYLCYCEGGFSERRVSAVQLLATKPADKGALRTKLATH</sequence>
<keyword evidence="2 7" id="KW-0489">Methyltransferase</keyword>
<dbReference type="PANTHER" id="PTHR43667">
    <property type="entry name" value="CYCLOPROPANE-FATTY-ACYL-PHOSPHOLIPID SYNTHASE"/>
    <property type="match status" value="1"/>
</dbReference>